<dbReference type="EMBL" id="JWZX01002706">
    <property type="protein sequence ID" value="KOO27519.1"/>
    <property type="molecule type" value="Genomic_DNA"/>
</dbReference>
<evidence type="ECO:0000313" key="2">
    <source>
        <dbReference type="Proteomes" id="UP000037460"/>
    </source>
</evidence>
<dbReference type="AlphaFoldDB" id="A0A0M0JLT0"/>
<sequence>MKRDRQHEQSPASLKKQLSMECIARCEGILSVTGNGTVSCHESDRSPEWLFFHA</sequence>
<dbReference type="Proteomes" id="UP000037460">
    <property type="component" value="Unassembled WGS sequence"/>
</dbReference>
<name>A0A0M0JLT0_9EUKA</name>
<comment type="caution">
    <text evidence="1">The sequence shown here is derived from an EMBL/GenBank/DDBJ whole genome shotgun (WGS) entry which is preliminary data.</text>
</comment>
<organism evidence="1 2">
    <name type="scientific">Chrysochromulina tobinii</name>
    <dbReference type="NCBI Taxonomy" id="1460289"/>
    <lineage>
        <taxon>Eukaryota</taxon>
        <taxon>Haptista</taxon>
        <taxon>Haptophyta</taxon>
        <taxon>Prymnesiophyceae</taxon>
        <taxon>Prymnesiales</taxon>
        <taxon>Chrysochromulinaceae</taxon>
        <taxon>Chrysochromulina</taxon>
    </lineage>
</organism>
<proteinExistence type="predicted"/>
<protein>
    <submittedName>
        <fullName evidence="1">Uncharacterized protein</fullName>
    </submittedName>
</protein>
<gene>
    <name evidence="1" type="ORF">Ctob_009311</name>
</gene>
<reference evidence="2" key="1">
    <citation type="journal article" date="2015" name="PLoS Genet.">
        <title>Genome Sequence and Transcriptome Analyses of Chrysochromulina tobin: Metabolic Tools for Enhanced Algal Fitness in the Prominent Order Prymnesiales (Haptophyceae).</title>
        <authorList>
            <person name="Hovde B.T."/>
            <person name="Deodato C.R."/>
            <person name="Hunsperger H.M."/>
            <person name="Ryken S.A."/>
            <person name="Yost W."/>
            <person name="Jha R.K."/>
            <person name="Patterson J."/>
            <person name="Monnat R.J. Jr."/>
            <person name="Barlow S.B."/>
            <person name="Starkenburg S.R."/>
            <person name="Cattolico R.A."/>
        </authorList>
    </citation>
    <scope>NUCLEOTIDE SEQUENCE</scope>
    <source>
        <strain evidence="2">CCMP291</strain>
    </source>
</reference>
<keyword evidence="2" id="KW-1185">Reference proteome</keyword>
<evidence type="ECO:0000313" key="1">
    <source>
        <dbReference type="EMBL" id="KOO27519.1"/>
    </source>
</evidence>
<accession>A0A0M0JLT0</accession>